<comment type="caution">
    <text evidence="1">The sequence shown here is derived from an EMBL/GenBank/DDBJ whole genome shotgun (WGS) entry which is preliminary data.</text>
</comment>
<protein>
    <submittedName>
        <fullName evidence="1">Uncharacterized protein</fullName>
    </submittedName>
</protein>
<organism evidence="1 2">
    <name type="scientific">Eruca vesicaria subsp. sativa</name>
    <name type="common">Garden rocket</name>
    <name type="synonym">Eruca sativa</name>
    <dbReference type="NCBI Taxonomy" id="29727"/>
    <lineage>
        <taxon>Eukaryota</taxon>
        <taxon>Viridiplantae</taxon>
        <taxon>Streptophyta</taxon>
        <taxon>Embryophyta</taxon>
        <taxon>Tracheophyta</taxon>
        <taxon>Spermatophyta</taxon>
        <taxon>Magnoliopsida</taxon>
        <taxon>eudicotyledons</taxon>
        <taxon>Gunneridae</taxon>
        <taxon>Pentapetalae</taxon>
        <taxon>rosids</taxon>
        <taxon>malvids</taxon>
        <taxon>Brassicales</taxon>
        <taxon>Brassicaceae</taxon>
        <taxon>Brassiceae</taxon>
        <taxon>Eruca</taxon>
    </lineage>
</organism>
<gene>
    <name evidence="1" type="ORF">ERUC_LOCUS4845</name>
</gene>
<dbReference type="InterPro" id="IPR029033">
    <property type="entry name" value="His_PPase_superfam"/>
</dbReference>
<keyword evidence="2" id="KW-1185">Reference proteome</keyword>
<dbReference type="PANTHER" id="PTHR16469:SF43">
    <property type="entry name" value="PHOSPHOGLYCERATE MUTASE FAMILY PROTEIN"/>
    <property type="match status" value="1"/>
</dbReference>
<sequence>MESDKSNVQGHQHVFMMRHGHRIDKFEPLWVSTAARPWDPPLLLSFVSSFLRCIQTSSEVIAALSTADTPKLKVSIELRLNEMLNTIAIKLEVAPKDGIFDFMISDLEAIYVS</sequence>
<dbReference type="SUPFAM" id="SSF53254">
    <property type="entry name" value="Phosphoglycerate mutase-like"/>
    <property type="match status" value="1"/>
</dbReference>
<dbReference type="Proteomes" id="UP001642260">
    <property type="component" value="Unassembled WGS sequence"/>
</dbReference>
<accession>A0ABC8IZN1</accession>
<dbReference type="EMBL" id="CAKOAT010066933">
    <property type="protein sequence ID" value="CAH8307138.1"/>
    <property type="molecule type" value="Genomic_DNA"/>
</dbReference>
<dbReference type="InterPro" id="IPR051710">
    <property type="entry name" value="Phosphatase_SH3-domain"/>
</dbReference>
<evidence type="ECO:0000313" key="1">
    <source>
        <dbReference type="EMBL" id="CAH8307138.1"/>
    </source>
</evidence>
<dbReference type="AlphaFoldDB" id="A0ABC8IZN1"/>
<proteinExistence type="predicted"/>
<reference evidence="1 2" key="1">
    <citation type="submission" date="2022-03" db="EMBL/GenBank/DDBJ databases">
        <authorList>
            <person name="Macdonald S."/>
            <person name="Ahmed S."/>
            <person name="Newling K."/>
        </authorList>
    </citation>
    <scope>NUCLEOTIDE SEQUENCE [LARGE SCALE GENOMIC DNA]</scope>
</reference>
<evidence type="ECO:0000313" key="2">
    <source>
        <dbReference type="Proteomes" id="UP001642260"/>
    </source>
</evidence>
<dbReference type="PANTHER" id="PTHR16469">
    <property type="entry name" value="UBIQUITIN-ASSOCIATED AND SH3 DOMAIN-CONTAINING BA-RELATED"/>
    <property type="match status" value="1"/>
</dbReference>
<name>A0ABC8IZN1_ERUVS</name>
<dbReference type="Gene3D" id="3.40.50.1240">
    <property type="entry name" value="Phosphoglycerate mutase-like"/>
    <property type="match status" value="1"/>
</dbReference>